<dbReference type="RefSeq" id="WP_279981534.1">
    <property type="nucleotide sequence ID" value="NZ_JAOCFT010000001.1"/>
</dbReference>
<dbReference type="EMBL" id="JAOCFT010000001">
    <property type="protein sequence ID" value="MDH1898766.1"/>
    <property type="molecule type" value="Genomic_DNA"/>
</dbReference>
<evidence type="ECO:0000256" key="4">
    <source>
        <dbReference type="PIRSR" id="PIRSR000390-2"/>
    </source>
</evidence>
<proteinExistence type="inferred from homology"/>
<feature type="modified residue" description="N6-(pyridoxal phosphate)lysine" evidence="4">
    <location>
        <position position="189"/>
    </location>
</feature>
<evidence type="ECO:0000256" key="2">
    <source>
        <dbReference type="ARBA" id="ARBA00037999"/>
    </source>
</evidence>
<reference evidence="6" key="1">
    <citation type="submission" date="2022-09" db="EMBL/GenBank/DDBJ databases">
        <title>Intensive care unit water sources are persistently colonized with multi-drug resistant bacteria and are the site of extensive horizontal gene transfer of antibiotic resistance genes.</title>
        <authorList>
            <person name="Diorio-Toth L."/>
        </authorList>
    </citation>
    <scope>NUCLEOTIDE SEQUENCE</scope>
    <source>
        <strain evidence="6">GD03796</strain>
    </source>
</reference>
<dbReference type="Pfam" id="PF01041">
    <property type="entry name" value="DegT_DnrJ_EryC1"/>
    <property type="match status" value="1"/>
</dbReference>
<evidence type="ECO:0000256" key="1">
    <source>
        <dbReference type="ARBA" id="ARBA00022898"/>
    </source>
</evidence>
<comment type="similarity">
    <text evidence="2 5">Belongs to the DegT/DnrJ/EryC1 family.</text>
</comment>
<dbReference type="Gene3D" id="3.40.640.10">
    <property type="entry name" value="Type I PLP-dependent aspartate aminotransferase-like (Major domain)"/>
    <property type="match status" value="1"/>
</dbReference>
<name>A0AA42VDE9_AERCA</name>
<dbReference type="CDD" id="cd00616">
    <property type="entry name" value="AHBA_syn"/>
    <property type="match status" value="1"/>
</dbReference>
<gene>
    <name evidence="6" type="ORF">N5I07_14595</name>
</gene>
<dbReference type="GO" id="GO:0030170">
    <property type="term" value="F:pyridoxal phosphate binding"/>
    <property type="evidence" value="ECO:0007669"/>
    <property type="project" value="TreeGrafter"/>
</dbReference>
<dbReference type="Gene3D" id="3.90.1150.10">
    <property type="entry name" value="Aspartate Aminotransferase, domain 1"/>
    <property type="match status" value="1"/>
</dbReference>
<dbReference type="GO" id="GO:0000271">
    <property type="term" value="P:polysaccharide biosynthetic process"/>
    <property type="evidence" value="ECO:0007669"/>
    <property type="project" value="TreeGrafter"/>
</dbReference>
<comment type="caution">
    <text evidence="6">The sequence shown here is derived from an EMBL/GenBank/DDBJ whole genome shotgun (WGS) entry which is preliminary data.</text>
</comment>
<protein>
    <submittedName>
        <fullName evidence="6">DegT/DnrJ/EryC1/StrS family aminotransferase</fullName>
    </submittedName>
</protein>
<dbReference type="AlphaFoldDB" id="A0AA42VDE9"/>
<evidence type="ECO:0000256" key="3">
    <source>
        <dbReference type="PIRSR" id="PIRSR000390-1"/>
    </source>
</evidence>
<dbReference type="PANTHER" id="PTHR30244">
    <property type="entry name" value="TRANSAMINASE"/>
    <property type="match status" value="1"/>
</dbReference>
<sequence length="367" mass="41128">MINFLDLKAINSQYQKELKDACSRVIDSGWYIMGNELSEFEIEFSRYCGTKHAIGVANGLDALNLVLRAWKELGKLQAGDEVIVQANTYIASILAITENDLVPVLLEPNPDTFNLEPAQVRGSITSKTKAILPVHLYGQLSPMPELMAIAAEFDLLVLEDCAQAHGAELQGKRAGNWGHAAGFSFYPGKNLGALGDAGAVTTNEDELAQTIRALRNYGSHKKYENLYQGVNSRLDEIQAAMMRVKLPYLEGETARRQSIAHSYRTRITNSLVKLPSVEHERAHVWHLFVIRSEVREQLQQWLSEQGIQTLIHYPIPPHKQKAYPEFQNYRLPLTEQIHQQVLSLPMDPTMSDEAVTNVIHAVNGFKA</sequence>
<evidence type="ECO:0000256" key="5">
    <source>
        <dbReference type="RuleBase" id="RU004508"/>
    </source>
</evidence>
<dbReference type="PANTHER" id="PTHR30244:SF36">
    <property type="entry name" value="3-OXO-GLUCOSE-6-PHOSPHATE:GLUTAMATE AMINOTRANSFERASE"/>
    <property type="match status" value="1"/>
</dbReference>
<dbReference type="SUPFAM" id="SSF53383">
    <property type="entry name" value="PLP-dependent transferases"/>
    <property type="match status" value="1"/>
</dbReference>
<dbReference type="Proteomes" id="UP001160758">
    <property type="component" value="Unassembled WGS sequence"/>
</dbReference>
<keyword evidence="1 4" id="KW-0663">Pyridoxal phosphate</keyword>
<dbReference type="PIRSF" id="PIRSF000390">
    <property type="entry name" value="PLP_StrS"/>
    <property type="match status" value="1"/>
</dbReference>
<accession>A0AA42VDE9</accession>
<dbReference type="InterPro" id="IPR000653">
    <property type="entry name" value="DegT/StrS_aminotransferase"/>
</dbReference>
<dbReference type="GO" id="GO:0008483">
    <property type="term" value="F:transaminase activity"/>
    <property type="evidence" value="ECO:0007669"/>
    <property type="project" value="UniProtKB-KW"/>
</dbReference>
<keyword evidence="6" id="KW-0032">Aminotransferase</keyword>
<feature type="active site" description="Proton acceptor" evidence="3">
    <location>
        <position position="189"/>
    </location>
</feature>
<dbReference type="InterPro" id="IPR015424">
    <property type="entry name" value="PyrdxlP-dep_Trfase"/>
</dbReference>
<organism evidence="6 7">
    <name type="scientific">Aeromonas caviae</name>
    <name type="common">Aeromonas punctata</name>
    <dbReference type="NCBI Taxonomy" id="648"/>
    <lineage>
        <taxon>Bacteria</taxon>
        <taxon>Pseudomonadati</taxon>
        <taxon>Pseudomonadota</taxon>
        <taxon>Gammaproteobacteria</taxon>
        <taxon>Aeromonadales</taxon>
        <taxon>Aeromonadaceae</taxon>
        <taxon>Aeromonas</taxon>
    </lineage>
</organism>
<keyword evidence="6" id="KW-0808">Transferase</keyword>
<dbReference type="InterPro" id="IPR015421">
    <property type="entry name" value="PyrdxlP-dep_Trfase_major"/>
</dbReference>
<evidence type="ECO:0000313" key="6">
    <source>
        <dbReference type="EMBL" id="MDH1898766.1"/>
    </source>
</evidence>
<dbReference type="InterPro" id="IPR015422">
    <property type="entry name" value="PyrdxlP-dep_Trfase_small"/>
</dbReference>
<evidence type="ECO:0000313" key="7">
    <source>
        <dbReference type="Proteomes" id="UP001160758"/>
    </source>
</evidence>